<dbReference type="GeneID" id="25901033"/>
<dbReference type="PROSITE" id="PS50215">
    <property type="entry name" value="ADAM_MEPRO"/>
    <property type="match status" value="1"/>
</dbReference>
<feature type="signal peptide" evidence="3">
    <location>
        <begin position="1"/>
        <end position="23"/>
    </location>
</feature>
<dbReference type="GO" id="GO:0004222">
    <property type="term" value="F:metalloendopeptidase activity"/>
    <property type="evidence" value="ECO:0007669"/>
    <property type="project" value="InterPro"/>
</dbReference>
<feature type="chain" id="PRO_5005539453" description="Peptidase M12B domain-containing protein" evidence="3">
    <location>
        <begin position="24"/>
        <end position="916"/>
    </location>
</feature>
<feature type="region of interest" description="Disordered" evidence="2">
    <location>
        <begin position="178"/>
        <end position="214"/>
    </location>
</feature>
<dbReference type="Gene3D" id="3.40.390.10">
    <property type="entry name" value="Collagenase (Catalytic Domain)"/>
    <property type="match status" value="1"/>
</dbReference>
<dbReference type="GO" id="GO:0006508">
    <property type="term" value="P:proteolysis"/>
    <property type="evidence" value="ECO:0007669"/>
    <property type="project" value="InterPro"/>
</dbReference>
<feature type="region of interest" description="Disordered" evidence="2">
    <location>
        <begin position="455"/>
        <end position="492"/>
    </location>
</feature>
<protein>
    <recommendedName>
        <fullName evidence="4">Peptidase M12B domain-containing protein</fullName>
    </recommendedName>
</protein>
<proteinExistence type="predicted"/>
<gene>
    <name evidence="5" type="ORF">SARC_00529</name>
</gene>
<evidence type="ECO:0000256" key="2">
    <source>
        <dbReference type="SAM" id="MobiDB-lite"/>
    </source>
</evidence>
<feature type="compositionally biased region" description="Basic and acidic residues" evidence="2">
    <location>
        <begin position="186"/>
        <end position="198"/>
    </location>
</feature>
<evidence type="ECO:0000259" key="4">
    <source>
        <dbReference type="PROSITE" id="PS50215"/>
    </source>
</evidence>
<dbReference type="InterPro" id="IPR024079">
    <property type="entry name" value="MetalloPept_cat_dom_sf"/>
</dbReference>
<accession>A0A0L0GGA7</accession>
<keyword evidence="3" id="KW-0732">Signal</keyword>
<feature type="binding site" evidence="1">
    <location>
        <position position="382"/>
    </location>
    <ligand>
        <name>Zn(2+)</name>
        <dbReference type="ChEBI" id="CHEBI:29105"/>
        <note>catalytic</note>
    </ligand>
</feature>
<name>A0A0L0GGA7_9EUKA</name>
<dbReference type="EMBL" id="KQ241613">
    <property type="protein sequence ID" value="KNC87338.1"/>
    <property type="molecule type" value="Genomic_DNA"/>
</dbReference>
<reference evidence="5 6" key="1">
    <citation type="submission" date="2011-02" db="EMBL/GenBank/DDBJ databases">
        <title>The Genome Sequence of Sphaeroforma arctica JP610.</title>
        <authorList>
            <consortium name="The Broad Institute Genome Sequencing Platform"/>
            <person name="Russ C."/>
            <person name="Cuomo C."/>
            <person name="Young S.K."/>
            <person name="Zeng Q."/>
            <person name="Gargeya S."/>
            <person name="Alvarado L."/>
            <person name="Berlin A."/>
            <person name="Chapman S.B."/>
            <person name="Chen Z."/>
            <person name="Freedman E."/>
            <person name="Gellesch M."/>
            <person name="Goldberg J."/>
            <person name="Griggs A."/>
            <person name="Gujja S."/>
            <person name="Heilman E."/>
            <person name="Heiman D."/>
            <person name="Howarth C."/>
            <person name="Mehta T."/>
            <person name="Neiman D."/>
            <person name="Pearson M."/>
            <person name="Roberts A."/>
            <person name="Saif S."/>
            <person name="Shea T."/>
            <person name="Shenoy N."/>
            <person name="Sisk P."/>
            <person name="Stolte C."/>
            <person name="Sykes S."/>
            <person name="White J."/>
            <person name="Yandava C."/>
            <person name="Burger G."/>
            <person name="Gray M.W."/>
            <person name="Holland P.W.H."/>
            <person name="King N."/>
            <person name="Lang F.B.F."/>
            <person name="Roger A.J."/>
            <person name="Ruiz-Trillo I."/>
            <person name="Haas B."/>
            <person name="Nusbaum C."/>
            <person name="Birren B."/>
        </authorList>
    </citation>
    <scope>NUCLEOTIDE SEQUENCE [LARGE SCALE GENOMIC DNA]</scope>
    <source>
        <strain evidence="5 6">JP610</strain>
    </source>
</reference>
<dbReference type="Pfam" id="PF13688">
    <property type="entry name" value="Reprolysin_5"/>
    <property type="match status" value="1"/>
</dbReference>
<feature type="binding site" evidence="1">
    <location>
        <position position="378"/>
    </location>
    <ligand>
        <name>Zn(2+)</name>
        <dbReference type="ChEBI" id="CHEBI:29105"/>
        <note>catalytic</note>
    </ligand>
</feature>
<keyword evidence="1" id="KW-0479">Metal-binding</keyword>
<sequence>MMLPDRLMRYISVFLLTLSQVAAQNVPKHKNPATITLLNDNEKPESCDMGISISIYDIDDHAITLYEWNNICLHGGRKAVSITGLETYNDEIFTSDEYTTIGGTQGADERPLAVAVTGALTNDRTLYVSVRDWEVADCVVHLKNNINENPTWATCTTAVSRDADVIFDTIGVPNIPTRRRRNGHYKRADTSDSDFDTKRARRARTRSGVSRPDEKTLIRKRRNTSSGDKVTFYTVELYIEIANSYFQAFRTDFYDAIDSAMATVAGANLIFERDLQITYSVSRVKLRGPDPELWHNNTEPTPLKTILEDWRSDVINNSGMNISTFEHAHLFLDVNTVDLGAAYQPGLCSDYKYSVSRLNITQPQVITDHLMNQDTLTHEFAHSWSAQHCDPTNNLDMCHSYTMFRSSQGTYAISPRDDVSVNIEDFRGMIDSATCLGRKTVDCYDVQFDDIVTLPSASPGPSPSATAMSTPTASASYTPSSSVTRTPAPSVGIVPSKTQEIIQPIKGPNESVANVVDTVIGFGRNNKQLSASVFATFQSHATTQHAEFPSTTMFKPEVGEQPFTAAVLFSPGSLILNVDNPAKAVFVKTLTKFFGVFIYNDVVDEFYAKAKISGMSGMWLVYLPHLLMHLDNVQPGTLWQYELTAYQDTVLSLVKLTPGATYTKRDHHINHISHSKRIKSREGDVSVEGGAHHLIPIEGSFGIQDGLYFYRPADWYLHINSCNPDDASTSFADVYYLRPSPAAGETTVSVYSDTDIDADGKWVETAWDVSQGHMAVHKILDVSSHHLRVTTECGVLHWLKRSQWERVRSIWPTSLPGFLYGTVGTTMVQSITSAERFEVVEEIGSASFSDEQDNTTEYYMFKLASMDGQPINMGEAVIVNPQHFTSDYVVHSTHERVAEYLGILPVDTYATLRNHQ</sequence>
<feature type="compositionally biased region" description="Low complexity" evidence="2">
    <location>
        <begin position="455"/>
        <end position="484"/>
    </location>
</feature>
<comment type="caution">
    <text evidence="1">Lacks conserved residue(s) required for the propagation of feature annotation.</text>
</comment>
<evidence type="ECO:0000313" key="5">
    <source>
        <dbReference type="EMBL" id="KNC87338.1"/>
    </source>
</evidence>
<keyword evidence="1" id="KW-0862">Zinc</keyword>
<dbReference type="Proteomes" id="UP000054560">
    <property type="component" value="Unassembled WGS sequence"/>
</dbReference>
<dbReference type="InterPro" id="IPR001590">
    <property type="entry name" value="Peptidase_M12B"/>
</dbReference>
<dbReference type="SUPFAM" id="SSF55486">
    <property type="entry name" value="Metalloproteases ('zincins'), catalytic domain"/>
    <property type="match status" value="1"/>
</dbReference>
<evidence type="ECO:0000256" key="1">
    <source>
        <dbReference type="PROSITE-ProRule" id="PRU00276"/>
    </source>
</evidence>
<keyword evidence="6" id="KW-1185">Reference proteome</keyword>
<evidence type="ECO:0000256" key="3">
    <source>
        <dbReference type="SAM" id="SignalP"/>
    </source>
</evidence>
<dbReference type="GO" id="GO:0046872">
    <property type="term" value="F:metal ion binding"/>
    <property type="evidence" value="ECO:0007669"/>
    <property type="project" value="UniProtKB-KW"/>
</dbReference>
<dbReference type="AlphaFoldDB" id="A0A0L0GGA7"/>
<dbReference type="RefSeq" id="XP_014161240.1">
    <property type="nucleotide sequence ID" value="XM_014305765.1"/>
</dbReference>
<feature type="active site" evidence="1">
    <location>
        <position position="379"/>
    </location>
</feature>
<feature type="binding site" evidence="1">
    <location>
        <position position="388"/>
    </location>
    <ligand>
        <name>Zn(2+)</name>
        <dbReference type="ChEBI" id="CHEBI:29105"/>
        <note>catalytic</note>
    </ligand>
</feature>
<organism evidence="5 6">
    <name type="scientific">Sphaeroforma arctica JP610</name>
    <dbReference type="NCBI Taxonomy" id="667725"/>
    <lineage>
        <taxon>Eukaryota</taxon>
        <taxon>Ichthyosporea</taxon>
        <taxon>Ichthyophonida</taxon>
        <taxon>Sphaeroforma</taxon>
    </lineage>
</organism>
<evidence type="ECO:0000313" key="6">
    <source>
        <dbReference type="Proteomes" id="UP000054560"/>
    </source>
</evidence>
<feature type="domain" description="Peptidase M12B" evidence="4">
    <location>
        <begin position="233"/>
        <end position="398"/>
    </location>
</feature>